<dbReference type="AlphaFoldDB" id="A0AAX4JUE0"/>
<dbReference type="RefSeq" id="XP_066075760.1">
    <property type="nucleotide sequence ID" value="XM_066219663.1"/>
</dbReference>
<dbReference type="EMBL" id="CP144102">
    <property type="protein sequence ID" value="WWC88997.1"/>
    <property type="molecule type" value="Genomic_DNA"/>
</dbReference>
<proteinExistence type="predicted"/>
<gene>
    <name evidence="1" type="ORF">L201_003914</name>
</gene>
<evidence type="ECO:0000313" key="1">
    <source>
        <dbReference type="EMBL" id="WWC88997.1"/>
    </source>
</evidence>
<name>A0AAX4JUE0_9TREE</name>
<dbReference type="Proteomes" id="UP001355207">
    <property type="component" value="Chromosome 5"/>
</dbReference>
<evidence type="ECO:0000313" key="2">
    <source>
        <dbReference type="Proteomes" id="UP001355207"/>
    </source>
</evidence>
<accession>A0AAX4JUE0</accession>
<reference evidence="1 2" key="1">
    <citation type="submission" date="2024-01" db="EMBL/GenBank/DDBJ databases">
        <title>Comparative genomics of Cryptococcus and Kwoniella reveals pathogenesis evolution and contrasting modes of karyotype evolution via chromosome fusion or intercentromeric recombination.</title>
        <authorList>
            <person name="Coelho M.A."/>
            <person name="David-Palma M."/>
            <person name="Shea T."/>
            <person name="Bowers K."/>
            <person name="McGinley-Smith S."/>
            <person name="Mohammad A.W."/>
            <person name="Gnirke A."/>
            <person name="Yurkov A.M."/>
            <person name="Nowrousian M."/>
            <person name="Sun S."/>
            <person name="Cuomo C.A."/>
            <person name="Heitman J."/>
        </authorList>
    </citation>
    <scope>NUCLEOTIDE SEQUENCE [LARGE SCALE GENOMIC DNA]</scope>
    <source>
        <strain evidence="1 2">CBS 6074</strain>
    </source>
</reference>
<protein>
    <submittedName>
        <fullName evidence="1">Uncharacterized protein</fullName>
    </submittedName>
</protein>
<organism evidence="1 2">
    <name type="scientific">Kwoniella dendrophila CBS 6074</name>
    <dbReference type="NCBI Taxonomy" id="1295534"/>
    <lineage>
        <taxon>Eukaryota</taxon>
        <taxon>Fungi</taxon>
        <taxon>Dikarya</taxon>
        <taxon>Basidiomycota</taxon>
        <taxon>Agaricomycotina</taxon>
        <taxon>Tremellomycetes</taxon>
        <taxon>Tremellales</taxon>
        <taxon>Cryptococcaceae</taxon>
        <taxon>Kwoniella</taxon>
    </lineage>
</organism>
<dbReference type="GeneID" id="91094584"/>
<sequence length="251" mass="28528">MIVMSTRNSQNKQDFHNRFSKSIKNSILDLILKGVDQTEFASLKPEEIIKCTYEALSSITGDQKTSSNSRLSVLSNEEFIPDKDKHYEVHSSELDLTLSPNKLDSIIQSITSKNVVSSTESNSMEVYEDIPVYQRTCTPAQKKKYEDGLSRKVNTFNRQIKETVNEVVASQSQLSDIDWNEKGNLLNVIYQPEIALLNLQAQGENPLMAVLDPAPDITFWRSKNFFDESDSSGERYIPYLEMGLDTHFIAE</sequence>
<keyword evidence="2" id="KW-1185">Reference proteome</keyword>